<name>A0A167ARK9_9GAMM</name>
<reference evidence="1 2" key="1">
    <citation type="submission" date="2013-07" db="EMBL/GenBank/DDBJ databases">
        <title>Comparative Genomic and Metabolomic Analysis of Twelve Strains of Pseudoalteromonas luteoviolacea.</title>
        <authorList>
            <person name="Vynne N.G."/>
            <person name="Mansson M."/>
            <person name="Gram L."/>
        </authorList>
    </citation>
    <scope>NUCLEOTIDE SEQUENCE [LARGE SCALE GENOMIC DNA]</scope>
    <source>
        <strain evidence="1 2">H33</strain>
    </source>
</reference>
<accession>A0A167ARK9</accession>
<comment type="caution">
    <text evidence="1">The sequence shown here is derived from an EMBL/GenBank/DDBJ whole genome shotgun (WGS) entry which is preliminary data.</text>
</comment>
<dbReference type="Proteomes" id="UP000076503">
    <property type="component" value="Unassembled WGS sequence"/>
</dbReference>
<dbReference type="EMBL" id="AUXZ01000127">
    <property type="protein sequence ID" value="KZN45716.1"/>
    <property type="molecule type" value="Genomic_DNA"/>
</dbReference>
<evidence type="ECO:0000313" key="1">
    <source>
        <dbReference type="EMBL" id="KZN45716.1"/>
    </source>
</evidence>
<sequence>MMPLLLRENLCFYPDSDDLKFVTITIENKNEKKYSFQIKYIGCITYKH</sequence>
<gene>
    <name evidence="1" type="ORF">N476_25150</name>
</gene>
<dbReference type="PATRIC" id="fig|1365251.3.peg.4714"/>
<organism evidence="1 2">
    <name type="scientific">Pseudoalteromonas luteoviolacea H33</name>
    <dbReference type="NCBI Taxonomy" id="1365251"/>
    <lineage>
        <taxon>Bacteria</taxon>
        <taxon>Pseudomonadati</taxon>
        <taxon>Pseudomonadota</taxon>
        <taxon>Gammaproteobacteria</taxon>
        <taxon>Alteromonadales</taxon>
        <taxon>Pseudoalteromonadaceae</taxon>
        <taxon>Pseudoalteromonas</taxon>
    </lineage>
</organism>
<evidence type="ECO:0000313" key="2">
    <source>
        <dbReference type="Proteomes" id="UP000076503"/>
    </source>
</evidence>
<protein>
    <submittedName>
        <fullName evidence="1">Uncharacterized protein</fullName>
    </submittedName>
</protein>
<proteinExistence type="predicted"/>
<dbReference type="AlphaFoldDB" id="A0A167ARK9"/>